<dbReference type="Proteomes" id="UP001429984">
    <property type="component" value="Unassembled WGS sequence"/>
</dbReference>
<accession>A0ABS0B4A1</accession>
<dbReference type="RefSeq" id="WP_194930031.1">
    <property type="nucleotide sequence ID" value="NZ_JADLZT010000003.1"/>
</dbReference>
<feature type="chain" id="PRO_5045087577" description="Lipoprotein" evidence="2">
    <location>
        <begin position="25"/>
        <end position="116"/>
    </location>
</feature>
<evidence type="ECO:0000313" key="3">
    <source>
        <dbReference type="EMBL" id="MBF6023410.1"/>
    </source>
</evidence>
<sequence>MKNLVISVLLMLLTACASSPSRQAATRLDATSNESAEASFRKMSEELPGDDWQKLSMAMIAINLKGVQSAGEIVRNPELQRPSISRIKDEVAGMTAQEIIDYAAKVASGRMELRSQ</sequence>
<comment type="caution">
    <text evidence="3">The sequence shown here is derived from an EMBL/GenBank/DDBJ whole genome shotgun (WGS) entry which is preliminary data.</text>
</comment>
<dbReference type="PROSITE" id="PS51257">
    <property type="entry name" value="PROKAR_LIPOPROTEIN"/>
    <property type="match status" value="1"/>
</dbReference>
<proteinExistence type="predicted"/>
<dbReference type="Pfam" id="PF20404">
    <property type="entry name" value="DUF6694"/>
    <property type="match status" value="1"/>
</dbReference>
<name>A0ABS0B4A1_9GAMM</name>
<feature type="region of interest" description="Disordered" evidence="1">
    <location>
        <begin position="23"/>
        <end position="43"/>
    </location>
</feature>
<keyword evidence="4" id="KW-1185">Reference proteome</keyword>
<evidence type="ECO:0000256" key="1">
    <source>
        <dbReference type="SAM" id="MobiDB-lite"/>
    </source>
</evidence>
<protein>
    <recommendedName>
        <fullName evidence="5">Lipoprotein</fullName>
    </recommendedName>
</protein>
<evidence type="ECO:0008006" key="5">
    <source>
        <dbReference type="Google" id="ProtNLM"/>
    </source>
</evidence>
<dbReference type="EMBL" id="JADLZT010000003">
    <property type="protein sequence ID" value="MBF6023410.1"/>
    <property type="molecule type" value="Genomic_DNA"/>
</dbReference>
<dbReference type="InterPro" id="IPR046516">
    <property type="entry name" value="DUF6694"/>
</dbReference>
<gene>
    <name evidence="3" type="ORF">IU514_05120</name>
</gene>
<organism evidence="3 4">
    <name type="scientific">Lysobacter niastensis</name>
    <dbReference type="NCBI Taxonomy" id="380629"/>
    <lineage>
        <taxon>Bacteria</taxon>
        <taxon>Pseudomonadati</taxon>
        <taxon>Pseudomonadota</taxon>
        <taxon>Gammaproteobacteria</taxon>
        <taxon>Lysobacterales</taxon>
        <taxon>Lysobacteraceae</taxon>
        <taxon>Lysobacter</taxon>
    </lineage>
</organism>
<evidence type="ECO:0000313" key="4">
    <source>
        <dbReference type="Proteomes" id="UP001429984"/>
    </source>
</evidence>
<reference evidence="3 4" key="1">
    <citation type="submission" date="2020-11" db="EMBL/GenBank/DDBJ databases">
        <title>Draft Genome Sequence and Secondary Metabolite Biosynthetic Potential of the Lysobacter niastensis Type strain DSM 18481.</title>
        <authorList>
            <person name="Turrini P."/>
            <person name="Artuso I."/>
            <person name="Tescari M."/>
            <person name="Lugli G.A."/>
            <person name="Frangipani E."/>
            <person name="Ventura M."/>
            <person name="Visca P."/>
        </authorList>
    </citation>
    <scope>NUCLEOTIDE SEQUENCE [LARGE SCALE GENOMIC DNA]</scope>
    <source>
        <strain evidence="3 4">DSM 18481</strain>
    </source>
</reference>
<keyword evidence="2" id="KW-0732">Signal</keyword>
<feature type="compositionally biased region" description="Polar residues" evidence="1">
    <location>
        <begin position="23"/>
        <end position="36"/>
    </location>
</feature>
<feature type="signal peptide" evidence="2">
    <location>
        <begin position="1"/>
        <end position="24"/>
    </location>
</feature>
<evidence type="ECO:0000256" key="2">
    <source>
        <dbReference type="SAM" id="SignalP"/>
    </source>
</evidence>